<feature type="transmembrane region" description="Helical" evidence="1">
    <location>
        <begin position="20"/>
        <end position="39"/>
    </location>
</feature>
<evidence type="ECO:0000256" key="1">
    <source>
        <dbReference type="SAM" id="Phobius"/>
    </source>
</evidence>
<name>A0A366XP99_9BACI</name>
<feature type="transmembrane region" description="Helical" evidence="1">
    <location>
        <begin position="110"/>
        <end position="128"/>
    </location>
</feature>
<dbReference type="Pfam" id="PF20971">
    <property type="entry name" value="MASE12"/>
    <property type="match status" value="1"/>
</dbReference>
<dbReference type="PROSITE" id="PS51832">
    <property type="entry name" value="HD_GYP"/>
    <property type="match status" value="1"/>
</dbReference>
<dbReference type="CDD" id="cd00077">
    <property type="entry name" value="HDc"/>
    <property type="match status" value="1"/>
</dbReference>
<feature type="transmembrane region" description="Helical" evidence="1">
    <location>
        <begin position="59"/>
        <end position="76"/>
    </location>
</feature>
<keyword evidence="1" id="KW-0812">Transmembrane</keyword>
<keyword evidence="1" id="KW-0472">Membrane</keyword>
<dbReference type="AlphaFoldDB" id="A0A366XP99"/>
<organism evidence="3 4">
    <name type="scientific">Bacillus taeanensis</name>
    <dbReference type="NCBI Taxonomy" id="273032"/>
    <lineage>
        <taxon>Bacteria</taxon>
        <taxon>Bacillati</taxon>
        <taxon>Bacillota</taxon>
        <taxon>Bacilli</taxon>
        <taxon>Bacillales</taxon>
        <taxon>Bacillaceae</taxon>
        <taxon>Bacillus</taxon>
    </lineage>
</organism>
<dbReference type="Gene3D" id="1.10.3210.10">
    <property type="entry name" value="Hypothetical protein af1432"/>
    <property type="match status" value="1"/>
</dbReference>
<keyword evidence="1" id="KW-1133">Transmembrane helix</keyword>
<feature type="transmembrane region" description="Helical" evidence="1">
    <location>
        <begin position="83"/>
        <end position="104"/>
    </location>
</feature>
<dbReference type="PANTHER" id="PTHR43155:SF2">
    <property type="entry name" value="CYCLIC DI-GMP PHOSPHODIESTERASE PA4108"/>
    <property type="match status" value="1"/>
</dbReference>
<dbReference type="InterPro" id="IPR037522">
    <property type="entry name" value="HD_GYP_dom"/>
</dbReference>
<dbReference type="RefSeq" id="WP_113807524.1">
    <property type="nucleotide sequence ID" value="NZ_QOCW01000024.1"/>
</dbReference>
<feature type="transmembrane region" description="Helical" evidence="1">
    <location>
        <begin position="133"/>
        <end position="152"/>
    </location>
</feature>
<accession>A0A366XP99</accession>
<dbReference type="GO" id="GO:0016787">
    <property type="term" value="F:hydrolase activity"/>
    <property type="evidence" value="ECO:0007669"/>
    <property type="project" value="UniProtKB-KW"/>
</dbReference>
<evidence type="ECO:0000313" key="4">
    <source>
        <dbReference type="Proteomes" id="UP000253314"/>
    </source>
</evidence>
<gene>
    <name evidence="3" type="ORF">DS031_18415</name>
</gene>
<dbReference type="SMART" id="SM00471">
    <property type="entry name" value="HDc"/>
    <property type="match status" value="1"/>
</dbReference>
<dbReference type="EMBL" id="QOCW01000024">
    <property type="protein sequence ID" value="RBW68190.1"/>
    <property type="molecule type" value="Genomic_DNA"/>
</dbReference>
<sequence>MGENLKRAALNSEEQRTVKLFITLFYIISISYDTFYYYILPKFVYPDRKIGFPEQSLGLWMYAVEFALIPFAVYLVKINRSHLVKYIYILTFVMINIINELLIYFQSDEIYQAGNIVELFIILFSPIFVNKRFFLVVLTSIISKYLIVGLIIGDTRSFFPIILLLFFGVFAYILLNRFQGYVKAVEQSYSKQIEGIVSGIITSLELKDPYTRGHSQRVANYSLILAEKTGRFTKEELQSFNYACLLHDIGKVNIPDTILMKPGRLTDEEFEIIKTHPTVGGKAVKAMDGLEWCVDVVRFHHERWDGSGYPDGLRGEAIPYTARIAAIADAFDAMTTSRSYRSALPSQTAYERIVEGSGTQFDPQLVEVFKSVYLQWVKIVKSDEVN</sequence>
<proteinExistence type="predicted"/>
<keyword evidence="3" id="KW-0378">Hydrolase</keyword>
<protein>
    <submittedName>
        <fullName evidence="3">Metal-dependent phosphohydrolase</fullName>
    </submittedName>
</protein>
<dbReference type="Proteomes" id="UP000253314">
    <property type="component" value="Unassembled WGS sequence"/>
</dbReference>
<dbReference type="SUPFAM" id="SSF109604">
    <property type="entry name" value="HD-domain/PDEase-like"/>
    <property type="match status" value="1"/>
</dbReference>
<dbReference type="InterPro" id="IPR048436">
    <property type="entry name" value="MASE12"/>
</dbReference>
<dbReference type="Pfam" id="PF13487">
    <property type="entry name" value="HD_5"/>
    <property type="match status" value="1"/>
</dbReference>
<evidence type="ECO:0000259" key="2">
    <source>
        <dbReference type="PROSITE" id="PS51832"/>
    </source>
</evidence>
<reference evidence="3 4" key="1">
    <citation type="submission" date="2018-07" db="EMBL/GenBank/DDBJ databases">
        <title>Lottiidibacillus patelloidae gen. nov., sp. nov., isolated from the intestinal tract of a marine limpet and the reclassification of B. taeanensis BH030017T, B. algicola KMM 3737T and B. hwajinpoensis SW-72T as genus Lottiidibacillus.</title>
        <authorList>
            <person name="Liu R."/>
            <person name="Huang Z."/>
        </authorList>
    </citation>
    <scope>NUCLEOTIDE SEQUENCE [LARGE SCALE GENOMIC DNA]</scope>
    <source>
        <strain evidence="3 4">BH030017</strain>
    </source>
</reference>
<feature type="domain" description="HD-GYP" evidence="2">
    <location>
        <begin position="189"/>
        <end position="385"/>
    </location>
</feature>
<comment type="caution">
    <text evidence="3">The sequence shown here is derived from an EMBL/GenBank/DDBJ whole genome shotgun (WGS) entry which is preliminary data.</text>
</comment>
<dbReference type="OrthoDB" id="9759601at2"/>
<evidence type="ECO:0000313" key="3">
    <source>
        <dbReference type="EMBL" id="RBW68190.1"/>
    </source>
</evidence>
<dbReference type="PANTHER" id="PTHR43155">
    <property type="entry name" value="CYCLIC DI-GMP PHOSPHODIESTERASE PA4108-RELATED"/>
    <property type="match status" value="1"/>
</dbReference>
<keyword evidence="4" id="KW-1185">Reference proteome</keyword>
<feature type="transmembrane region" description="Helical" evidence="1">
    <location>
        <begin position="158"/>
        <end position="175"/>
    </location>
</feature>
<dbReference type="InterPro" id="IPR003607">
    <property type="entry name" value="HD/PDEase_dom"/>
</dbReference>